<evidence type="ECO:0000313" key="2">
    <source>
        <dbReference type="EMBL" id="CAA3009228.1"/>
    </source>
</evidence>
<keyword evidence="3" id="KW-1185">Reference proteome</keyword>
<keyword evidence="1 2" id="KW-0812">Transmembrane</keyword>
<evidence type="ECO:0000313" key="3">
    <source>
        <dbReference type="Proteomes" id="UP000594638"/>
    </source>
</evidence>
<comment type="caution">
    <text evidence="2">The sequence shown here is derived from an EMBL/GenBank/DDBJ whole genome shotgun (WGS) entry which is preliminary data.</text>
</comment>
<evidence type="ECO:0000256" key="1">
    <source>
        <dbReference type="SAM" id="Phobius"/>
    </source>
</evidence>
<accession>A0A8S0TWV2</accession>
<keyword evidence="1" id="KW-0472">Membrane</keyword>
<reference evidence="2 3" key="1">
    <citation type="submission" date="2019-12" db="EMBL/GenBank/DDBJ databases">
        <authorList>
            <person name="Alioto T."/>
            <person name="Alioto T."/>
            <person name="Gomez Garrido J."/>
        </authorList>
    </citation>
    <scope>NUCLEOTIDE SEQUENCE [LARGE SCALE GENOMIC DNA]</scope>
</reference>
<sequence length="147" mass="17010">MEKIQQQQWGRVIKSWLSYRNATIIVCLFNVITALFLLQGFLNIPSSSHKALYRHIKESEDIRHSMVPLDLIKRVREIEKEAYVGTEPVPKRDSKQTAAADLISRLNNFHSYSDAGNVKALEEWRKRKMERARQRSLVKNGTSGSQL</sequence>
<feature type="transmembrane region" description="Helical" evidence="1">
    <location>
        <begin position="21"/>
        <end position="42"/>
    </location>
</feature>
<keyword evidence="1" id="KW-1133">Transmembrane helix</keyword>
<gene>
    <name evidence="2" type="ORF">OLEA9_A040523</name>
</gene>
<dbReference type="PANTHER" id="PTHR33344">
    <property type="entry name" value="OS02G0761600 PROTEIN"/>
    <property type="match status" value="1"/>
</dbReference>
<dbReference type="Proteomes" id="UP000594638">
    <property type="component" value="Unassembled WGS sequence"/>
</dbReference>
<proteinExistence type="predicted"/>
<name>A0A8S0TWV2_OLEEU</name>
<dbReference type="EMBL" id="CACTIH010007314">
    <property type="protein sequence ID" value="CAA3009228.1"/>
    <property type="molecule type" value="Genomic_DNA"/>
</dbReference>
<dbReference type="OrthoDB" id="994207at2759"/>
<dbReference type="PANTHER" id="PTHR33344:SF7">
    <property type="entry name" value="TRANSMEMBRANE PROTEIN"/>
    <property type="match status" value="1"/>
</dbReference>
<dbReference type="AlphaFoldDB" id="A0A8S0TWV2"/>
<protein>
    <submittedName>
        <fullName evidence="2">Transmembrane</fullName>
    </submittedName>
</protein>
<dbReference type="Gramene" id="OE9A040523T2">
    <property type="protein sequence ID" value="OE9A040523C2"/>
    <property type="gene ID" value="OE9A040523"/>
</dbReference>
<organism evidence="2 3">
    <name type="scientific">Olea europaea subsp. europaea</name>
    <dbReference type="NCBI Taxonomy" id="158383"/>
    <lineage>
        <taxon>Eukaryota</taxon>
        <taxon>Viridiplantae</taxon>
        <taxon>Streptophyta</taxon>
        <taxon>Embryophyta</taxon>
        <taxon>Tracheophyta</taxon>
        <taxon>Spermatophyta</taxon>
        <taxon>Magnoliopsida</taxon>
        <taxon>eudicotyledons</taxon>
        <taxon>Gunneridae</taxon>
        <taxon>Pentapetalae</taxon>
        <taxon>asterids</taxon>
        <taxon>lamiids</taxon>
        <taxon>Lamiales</taxon>
        <taxon>Oleaceae</taxon>
        <taxon>Oleeae</taxon>
        <taxon>Olea</taxon>
    </lineage>
</organism>